<dbReference type="PIRSF" id="PIRSF000112">
    <property type="entry name" value="Glycerol_dehydrogenase"/>
    <property type="match status" value="1"/>
</dbReference>
<evidence type="ECO:0000256" key="7">
    <source>
        <dbReference type="ARBA" id="ARBA00049006"/>
    </source>
</evidence>
<dbReference type="InterPro" id="IPR001670">
    <property type="entry name" value="ADH_Fe/GldA"/>
</dbReference>
<keyword evidence="1" id="KW-0479">Metal-binding</keyword>
<gene>
    <name evidence="9" type="ORF">ACJDT4_05050</name>
</gene>
<accession>A0ABW8TCV0</accession>
<organism evidence="9 10">
    <name type="scientific">Clostridium neuense</name>
    <dbReference type="NCBI Taxonomy" id="1728934"/>
    <lineage>
        <taxon>Bacteria</taxon>
        <taxon>Bacillati</taxon>
        <taxon>Bacillota</taxon>
        <taxon>Clostridia</taxon>
        <taxon>Eubacteriales</taxon>
        <taxon>Clostridiaceae</taxon>
        <taxon>Clostridium</taxon>
    </lineage>
</organism>
<dbReference type="EMBL" id="JBJIAA010000003">
    <property type="protein sequence ID" value="MFL0249780.1"/>
    <property type="molecule type" value="Genomic_DNA"/>
</dbReference>
<evidence type="ECO:0000256" key="4">
    <source>
        <dbReference type="ARBA" id="ARBA00037918"/>
    </source>
</evidence>
<protein>
    <recommendedName>
        <fullName evidence="6">Glycerol dehydrogenase</fullName>
        <ecNumber evidence="5">1.1.1.6</ecNumber>
    </recommendedName>
</protein>
<reference evidence="9 10" key="1">
    <citation type="submission" date="2024-11" db="EMBL/GenBank/DDBJ databases">
        <authorList>
            <person name="Heng Y.C."/>
            <person name="Lim A.C.H."/>
            <person name="Lee J.K.Y."/>
            <person name="Kittelmann S."/>
        </authorList>
    </citation>
    <scope>NUCLEOTIDE SEQUENCE [LARGE SCALE GENOMIC DNA]</scope>
    <source>
        <strain evidence="9 10">WILCCON 0114</strain>
    </source>
</reference>
<dbReference type="InterPro" id="IPR016205">
    <property type="entry name" value="Glycerol_DH"/>
</dbReference>
<comment type="pathway">
    <text evidence="4">Polyol metabolism; glycerol fermentation; glycerone phosphate from glycerol (oxidative route): step 1/2.</text>
</comment>
<dbReference type="Gene3D" id="1.20.1090.10">
    <property type="entry name" value="Dehydroquinate synthase-like - alpha domain"/>
    <property type="match status" value="1"/>
</dbReference>
<dbReference type="PANTHER" id="PTHR43616">
    <property type="entry name" value="GLYCEROL DEHYDROGENASE"/>
    <property type="match status" value="1"/>
</dbReference>
<comment type="caution">
    <text evidence="9">The sequence shown here is derived from an EMBL/GenBank/DDBJ whole genome shotgun (WGS) entry which is preliminary data.</text>
</comment>
<keyword evidence="10" id="KW-1185">Reference proteome</keyword>
<evidence type="ECO:0000256" key="1">
    <source>
        <dbReference type="ARBA" id="ARBA00022723"/>
    </source>
</evidence>
<keyword evidence="2" id="KW-0560">Oxidoreductase</keyword>
<evidence type="ECO:0000256" key="2">
    <source>
        <dbReference type="ARBA" id="ARBA00023002"/>
    </source>
</evidence>
<dbReference type="Pfam" id="PF00465">
    <property type="entry name" value="Fe-ADH"/>
    <property type="match status" value="1"/>
</dbReference>
<evidence type="ECO:0000256" key="5">
    <source>
        <dbReference type="ARBA" id="ARBA00039147"/>
    </source>
</evidence>
<evidence type="ECO:0000313" key="9">
    <source>
        <dbReference type="EMBL" id="MFL0249780.1"/>
    </source>
</evidence>
<dbReference type="PANTHER" id="PTHR43616:SF5">
    <property type="entry name" value="GLYCEROL DEHYDROGENASE 1"/>
    <property type="match status" value="1"/>
</dbReference>
<dbReference type="SUPFAM" id="SSF56796">
    <property type="entry name" value="Dehydroquinate synthase-like"/>
    <property type="match status" value="1"/>
</dbReference>
<keyword evidence="3" id="KW-0520">NAD</keyword>
<evidence type="ECO:0000256" key="3">
    <source>
        <dbReference type="ARBA" id="ARBA00023027"/>
    </source>
</evidence>
<evidence type="ECO:0000259" key="8">
    <source>
        <dbReference type="Pfam" id="PF00465"/>
    </source>
</evidence>
<dbReference type="EC" id="1.1.1.6" evidence="5"/>
<evidence type="ECO:0000313" key="10">
    <source>
        <dbReference type="Proteomes" id="UP001623592"/>
    </source>
</evidence>
<comment type="catalytic activity">
    <reaction evidence="7">
        <text>glycerol + NAD(+) = dihydroxyacetone + NADH + H(+)</text>
        <dbReference type="Rhea" id="RHEA:13769"/>
        <dbReference type="ChEBI" id="CHEBI:15378"/>
        <dbReference type="ChEBI" id="CHEBI:16016"/>
        <dbReference type="ChEBI" id="CHEBI:17754"/>
        <dbReference type="ChEBI" id="CHEBI:57540"/>
        <dbReference type="ChEBI" id="CHEBI:57945"/>
        <dbReference type="EC" id="1.1.1.6"/>
    </reaction>
</comment>
<name>A0ABW8TCV0_9CLOT</name>
<dbReference type="RefSeq" id="WP_406786443.1">
    <property type="nucleotide sequence ID" value="NZ_JBJIAA010000003.1"/>
</dbReference>
<proteinExistence type="predicted"/>
<dbReference type="Proteomes" id="UP001623592">
    <property type="component" value="Unassembled WGS sequence"/>
</dbReference>
<dbReference type="CDD" id="cd08171">
    <property type="entry name" value="GlyDH-like"/>
    <property type="match status" value="1"/>
</dbReference>
<evidence type="ECO:0000256" key="6">
    <source>
        <dbReference type="ARBA" id="ARBA00040132"/>
    </source>
</evidence>
<sequence>MSSYSVFLPSYSIGDDVYKEIAKICGPYGKKAVVVGGKTAMTKAKEALLEGVKGSNIEILDFIWFGGDSSYENVEMLKKNPVVAAADMIFAVGGGRSVDTSKTMCDQTGQALFVFPTIASNCAAITATTVIYDANHVFKELYFTKKPAVHCFINTKIIAEAPDHFIWAGIGDALSKEYECTFSSRGDELDHTNLLGVDISRNCVEPLLKYGKKAYEDVKSNKVSYELEQVVLNIIITTGLVSVFVINDYNSCLAHSVYYGCTTLENIEKNHFHGEVVSYGVLVMLTCDKQYQERDRIYKFNKSIGLPTKLEDIEVEEKDMDKVLDKAMETGDIKHVPYKITREMIYEAMMELEKLNCNL</sequence>
<feature type="domain" description="Alcohol dehydrogenase iron-type/glycerol dehydrogenase GldA" evidence="8">
    <location>
        <begin position="11"/>
        <end position="142"/>
    </location>
</feature>
<dbReference type="Gene3D" id="3.40.50.1970">
    <property type="match status" value="1"/>
</dbReference>